<dbReference type="AlphaFoldDB" id="A0A0J6TF88"/>
<organism evidence="3 4">
    <name type="scientific">Methylobacterium tarhaniae</name>
    <dbReference type="NCBI Taxonomy" id="1187852"/>
    <lineage>
        <taxon>Bacteria</taxon>
        <taxon>Pseudomonadati</taxon>
        <taxon>Pseudomonadota</taxon>
        <taxon>Alphaproteobacteria</taxon>
        <taxon>Hyphomicrobiales</taxon>
        <taxon>Methylobacteriaceae</taxon>
        <taxon>Methylobacterium</taxon>
    </lineage>
</organism>
<feature type="domain" description="FAD dependent oxidoreductase" evidence="2">
    <location>
        <begin position="4"/>
        <end position="391"/>
    </location>
</feature>
<evidence type="ECO:0000313" key="4">
    <source>
        <dbReference type="Proteomes" id="UP000036449"/>
    </source>
</evidence>
<comment type="caution">
    <text evidence="3">The sequence shown here is derived from an EMBL/GenBank/DDBJ whole genome shotgun (WGS) entry which is preliminary data.</text>
</comment>
<dbReference type="EMBL" id="LABZ01000013">
    <property type="protein sequence ID" value="KMO44574.1"/>
    <property type="molecule type" value="Genomic_DNA"/>
</dbReference>
<dbReference type="GO" id="GO:0005737">
    <property type="term" value="C:cytoplasm"/>
    <property type="evidence" value="ECO:0007669"/>
    <property type="project" value="TreeGrafter"/>
</dbReference>
<dbReference type="GO" id="GO:0016491">
    <property type="term" value="F:oxidoreductase activity"/>
    <property type="evidence" value="ECO:0007669"/>
    <property type="project" value="UniProtKB-KW"/>
</dbReference>
<keyword evidence="4" id="KW-1185">Reference proteome</keyword>
<dbReference type="RefSeq" id="WP_048449199.1">
    <property type="nucleotide sequence ID" value="NZ_LABZ01000013.1"/>
</dbReference>
<dbReference type="PANTHER" id="PTHR13847:SF289">
    <property type="entry name" value="GLYCINE OXIDASE"/>
    <property type="match status" value="1"/>
</dbReference>
<name>A0A0J6TF88_9HYPH</name>
<sequence length="410" mass="43736">MRSAIVLGAGMAGVGTALHLQQRGWSVVLVDRGEPGRETSYGNAGIIQSEAVEPYAMPRDRASLWAIATGRSNDVHYEVRSLHRHLGPLLRYWWHSAPRRHAAASRACAGLIAHAAPEHAALIEAAGAADLVRRGGFRVLHREGRAMQDAVAEAERLRARYGVRSRVLSPDALAAAEPALKRTGAGAIHWEDPWSVRDPGALVSAYAALFVRRGGTLLRGEAESLGPGGRGWRVRTADGTVEAEAAVVALGPWSPALLRRFGYRIAMVRKRGYHRHWRSTRLLDLPLLDAQNGTVLAPMAAGLRITTGAELAGPEAATGPAQLARAEAAARDLLDLGGPHENAPWSGIRPCMPDLLPVVGPAPRHPGLWLQFGHGHQGFTLGPATGRLLAEAMSGETPLVPAAPFSPGRR</sequence>
<gene>
    <name evidence="3" type="ORF">VQ03_02090</name>
</gene>
<accession>A0A0J6TF88</accession>
<dbReference type="SUPFAM" id="SSF51905">
    <property type="entry name" value="FAD/NAD(P)-binding domain"/>
    <property type="match status" value="1"/>
</dbReference>
<dbReference type="PANTHER" id="PTHR13847">
    <property type="entry name" value="SARCOSINE DEHYDROGENASE-RELATED"/>
    <property type="match status" value="1"/>
</dbReference>
<dbReference type="Gene3D" id="3.30.9.10">
    <property type="entry name" value="D-Amino Acid Oxidase, subunit A, domain 2"/>
    <property type="match status" value="1"/>
</dbReference>
<protein>
    <submittedName>
        <fullName evidence="3">Amino acid dehydrogenase</fullName>
    </submittedName>
</protein>
<dbReference type="Proteomes" id="UP000036449">
    <property type="component" value="Unassembled WGS sequence"/>
</dbReference>
<dbReference type="OrthoDB" id="9805337at2"/>
<evidence type="ECO:0000259" key="2">
    <source>
        <dbReference type="Pfam" id="PF01266"/>
    </source>
</evidence>
<dbReference type="Pfam" id="PF01266">
    <property type="entry name" value="DAO"/>
    <property type="match status" value="1"/>
</dbReference>
<evidence type="ECO:0000313" key="3">
    <source>
        <dbReference type="EMBL" id="KMO44574.1"/>
    </source>
</evidence>
<dbReference type="Gene3D" id="3.50.50.60">
    <property type="entry name" value="FAD/NAD(P)-binding domain"/>
    <property type="match status" value="2"/>
</dbReference>
<keyword evidence="1" id="KW-0560">Oxidoreductase</keyword>
<evidence type="ECO:0000256" key="1">
    <source>
        <dbReference type="ARBA" id="ARBA00023002"/>
    </source>
</evidence>
<proteinExistence type="predicted"/>
<dbReference type="PATRIC" id="fig|1187852.3.peg.1067"/>
<reference evidence="3 4" key="1">
    <citation type="submission" date="2015-03" db="EMBL/GenBank/DDBJ databases">
        <title>Genome sequencing of Methylobacterium tarhaniae DSM 25844.</title>
        <authorList>
            <person name="Chaudhry V."/>
            <person name="Patil P.B."/>
        </authorList>
    </citation>
    <scope>NUCLEOTIDE SEQUENCE [LARGE SCALE GENOMIC DNA]</scope>
    <source>
        <strain evidence="3 4">DSM 25844</strain>
    </source>
</reference>
<dbReference type="InterPro" id="IPR006076">
    <property type="entry name" value="FAD-dep_OxRdtase"/>
</dbReference>
<dbReference type="InterPro" id="IPR036188">
    <property type="entry name" value="FAD/NAD-bd_sf"/>
</dbReference>